<name>A0A165LLT9_EXIGL</name>
<evidence type="ECO:0000313" key="1">
    <source>
        <dbReference type="EMBL" id="KZV98026.1"/>
    </source>
</evidence>
<gene>
    <name evidence="1" type="ORF">EXIGLDRAFT_729192</name>
</gene>
<sequence>MVDVLAAKNAGWDLTPNLLEYLGRVLNSIGSLRHILLRPRCLLLTFTAERFYSVVEEWAAAARDPRIWVEDSGPSWINHDGSHIHEELHVQDAVVGDELWLRGRQLYLPSVPAPLANEQ</sequence>
<protein>
    <submittedName>
        <fullName evidence="1">Uncharacterized protein</fullName>
    </submittedName>
</protein>
<proteinExistence type="predicted"/>
<dbReference type="InParanoid" id="A0A165LLT9"/>
<accession>A0A165LLT9</accession>
<evidence type="ECO:0000313" key="2">
    <source>
        <dbReference type="Proteomes" id="UP000077266"/>
    </source>
</evidence>
<keyword evidence="2" id="KW-1185">Reference proteome</keyword>
<dbReference type="Proteomes" id="UP000077266">
    <property type="component" value="Unassembled WGS sequence"/>
</dbReference>
<dbReference type="AlphaFoldDB" id="A0A165LLT9"/>
<reference evidence="1 2" key="1">
    <citation type="journal article" date="2016" name="Mol. Biol. Evol.">
        <title>Comparative Genomics of Early-Diverging Mushroom-Forming Fungi Provides Insights into the Origins of Lignocellulose Decay Capabilities.</title>
        <authorList>
            <person name="Nagy L.G."/>
            <person name="Riley R."/>
            <person name="Tritt A."/>
            <person name="Adam C."/>
            <person name="Daum C."/>
            <person name="Floudas D."/>
            <person name="Sun H."/>
            <person name="Yadav J.S."/>
            <person name="Pangilinan J."/>
            <person name="Larsson K.H."/>
            <person name="Matsuura K."/>
            <person name="Barry K."/>
            <person name="Labutti K."/>
            <person name="Kuo R."/>
            <person name="Ohm R.A."/>
            <person name="Bhattacharya S.S."/>
            <person name="Shirouzu T."/>
            <person name="Yoshinaga Y."/>
            <person name="Martin F.M."/>
            <person name="Grigoriev I.V."/>
            <person name="Hibbett D.S."/>
        </authorList>
    </citation>
    <scope>NUCLEOTIDE SEQUENCE [LARGE SCALE GENOMIC DNA]</scope>
    <source>
        <strain evidence="1 2">HHB12029</strain>
    </source>
</reference>
<dbReference type="EMBL" id="KV425923">
    <property type="protein sequence ID" value="KZV98026.1"/>
    <property type="molecule type" value="Genomic_DNA"/>
</dbReference>
<organism evidence="1 2">
    <name type="scientific">Exidia glandulosa HHB12029</name>
    <dbReference type="NCBI Taxonomy" id="1314781"/>
    <lineage>
        <taxon>Eukaryota</taxon>
        <taxon>Fungi</taxon>
        <taxon>Dikarya</taxon>
        <taxon>Basidiomycota</taxon>
        <taxon>Agaricomycotina</taxon>
        <taxon>Agaricomycetes</taxon>
        <taxon>Auriculariales</taxon>
        <taxon>Exidiaceae</taxon>
        <taxon>Exidia</taxon>
    </lineage>
</organism>